<protein>
    <submittedName>
        <fullName evidence="8">RNA polymerase sigma factor YlaC</fullName>
    </submittedName>
</protein>
<dbReference type="Proteomes" id="UP001501251">
    <property type="component" value="Unassembled WGS sequence"/>
</dbReference>
<dbReference type="InterPro" id="IPR013325">
    <property type="entry name" value="RNA_pol_sigma_r2"/>
</dbReference>
<dbReference type="NCBIfam" id="TIGR02937">
    <property type="entry name" value="sigma70-ECF"/>
    <property type="match status" value="1"/>
</dbReference>
<reference evidence="9" key="1">
    <citation type="journal article" date="2019" name="Int. J. Syst. Evol. Microbiol.">
        <title>The Global Catalogue of Microorganisms (GCM) 10K type strain sequencing project: providing services to taxonomists for standard genome sequencing and annotation.</title>
        <authorList>
            <consortium name="The Broad Institute Genomics Platform"/>
            <consortium name="The Broad Institute Genome Sequencing Center for Infectious Disease"/>
            <person name="Wu L."/>
            <person name="Ma J."/>
        </authorList>
    </citation>
    <scope>NUCLEOTIDE SEQUENCE [LARGE SCALE GENOMIC DNA]</scope>
    <source>
        <strain evidence="9">JCM 17388</strain>
    </source>
</reference>
<evidence type="ECO:0000256" key="3">
    <source>
        <dbReference type="ARBA" id="ARBA00023082"/>
    </source>
</evidence>
<dbReference type="InterPro" id="IPR039425">
    <property type="entry name" value="RNA_pol_sigma-70-like"/>
</dbReference>
<evidence type="ECO:0000313" key="8">
    <source>
        <dbReference type="EMBL" id="GAA4196008.1"/>
    </source>
</evidence>
<dbReference type="InterPro" id="IPR013249">
    <property type="entry name" value="RNA_pol_sigma70_r4_t2"/>
</dbReference>
<dbReference type="CDD" id="cd06171">
    <property type="entry name" value="Sigma70_r4"/>
    <property type="match status" value="1"/>
</dbReference>
<dbReference type="InterPro" id="IPR013324">
    <property type="entry name" value="RNA_pol_sigma_r3/r4-like"/>
</dbReference>
<dbReference type="SUPFAM" id="SSF88659">
    <property type="entry name" value="Sigma3 and sigma4 domains of RNA polymerase sigma factors"/>
    <property type="match status" value="1"/>
</dbReference>
<sequence length="174" mass="19712">MGRFPRLLRCETSILDAEATIGTRIEDLYREHWHLVCGYLLRRTRDPHLAEDLAQETFVKATRALLGWRGEAPVAWLLSIARNVLVDHVRRKRPETPLPGPDELGMPEMATDAVAVRDVLGRLPERQRRLLILVYFDGFSLVEVAAMTGQSTSSIKTAVWRARAAFAEMYGATR</sequence>
<proteinExistence type="inferred from homology"/>
<keyword evidence="9" id="KW-1185">Reference proteome</keyword>
<dbReference type="InterPro" id="IPR036388">
    <property type="entry name" value="WH-like_DNA-bd_sf"/>
</dbReference>
<dbReference type="PANTHER" id="PTHR43133">
    <property type="entry name" value="RNA POLYMERASE ECF-TYPE SIGMA FACTO"/>
    <property type="match status" value="1"/>
</dbReference>
<dbReference type="SUPFAM" id="SSF88946">
    <property type="entry name" value="Sigma2 domain of RNA polymerase sigma factors"/>
    <property type="match status" value="1"/>
</dbReference>
<keyword evidence="3" id="KW-0731">Sigma factor</keyword>
<evidence type="ECO:0000256" key="5">
    <source>
        <dbReference type="ARBA" id="ARBA00023163"/>
    </source>
</evidence>
<evidence type="ECO:0000259" key="6">
    <source>
        <dbReference type="Pfam" id="PF04542"/>
    </source>
</evidence>
<evidence type="ECO:0000256" key="4">
    <source>
        <dbReference type="ARBA" id="ARBA00023125"/>
    </source>
</evidence>
<dbReference type="Pfam" id="PF04542">
    <property type="entry name" value="Sigma70_r2"/>
    <property type="match status" value="1"/>
</dbReference>
<dbReference type="PANTHER" id="PTHR43133:SF52">
    <property type="entry name" value="ECF RNA POLYMERASE SIGMA FACTOR SIGL"/>
    <property type="match status" value="1"/>
</dbReference>
<dbReference type="InterPro" id="IPR014284">
    <property type="entry name" value="RNA_pol_sigma-70_dom"/>
</dbReference>
<evidence type="ECO:0000256" key="2">
    <source>
        <dbReference type="ARBA" id="ARBA00023015"/>
    </source>
</evidence>
<dbReference type="Gene3D" id="1.10.1740.10">
    <property type="match status" value="1"/>
</dbReference>
<gene>
    <name evidence="8" type="primary">ylaC</name>
    <name evidence="8" type="ORF">GCM10022252_42720</name>
</gene>
<dbReference type="Gene3D" id="1.10.10.10">
    <property type="entry name" value="Winged helix-like DNA-binding domain superfamily/Winged helix DNA-binding domain"/>
    <property type="match status" value="1"/>
</dbReference>
<evidence type="ECO:0000256" key="1">
    <source>
        <dbReference type="ARBA" id="ARBA00010641"/>
    </source>
</evidence>
<keyword evidence="4" id="KW-0238">DNA-binding</keyword>
<organism evidence="8 9">
    <name type="scientific">Streptosporangium oxazolinicum</name>
    <dbReference type="NCBI Taxonomy" id="909287"/>
    <lineage>
        <taxon>Bacteria</taxon>
        <taxon>Bacillati</taxon>
        <taxon>Actinomycetota</taxon>
        <taxon>Actinomycetes</taxon>
        <taxon>Streptosporangiales</taxon>
        <taxon>Streptosporangiaceae</taxon>
        <taxon>Streptosporangium</taxon>
    </lineage>
</organism>
<feature type="domain" description="RNA polymerase sigma-70 region 2" evidence="6">
    <location>
        <begin position="28"/>
        <end position="93"/>
    </location>
</feature>
<dbReference type="Pfam" id="PF08281">
    <property type="entry name" value="Sigma70_r4_2"/>
    <property type="match status" value="1"/>
</dbReference>
<keyword evidence="2" id="KW-0805">Transcription regulation</keyword>
<dbReference type="InterPro" id="IPR007627">
    <property type="entry name" value="RNA_pol_sigma70_r2"/>
</dbReference>
<evidence type="ECO:0000313" key="9">
    <source>
        <dbReference type="Proteomes" id="UP001501251"/>
    </source>
</evidence>
<keyword evidence="5" id="KW-0804">Transcription</keyword>
<dbReference type="EMBL" id="BAABAQ010000007">
    <property type="protein sequence ID" value="GAA4196008.1"/>
    <property type="molecule type" value="Genomic_DNA"/>
</dbReference>
<name>A0ABP8B1T3_9ACTN</name>
<evidence type="ECO:0000259" key="7">
    <source>
        <dbReference type="Pfam" id="PF08281"/>
    </source>
</evidence>
<comment type="caution">
    <text evidence="8">The sequence shown here is derived from an EMBL/GenBank/DDBJ whole genome shotgun (WGS) entry which is preliminary data.</text>
</comment>
<feature type="domain" description="RNA polymerase sigma factor 70 region 4 type 2" evidence="7">
    <location>
        <begin position="115"/>
        <end position="165"/>
    </location>
</feature>
<comment type="similarity">
    <text evidence="1">Belongs to the sigma-70 factor family. ECF subfamily.</text>
</comment>
<accession>A0ABP8B1T3</accession>
<dbReference type="RefSeq" id="WP_344919733.1">
    <property type="nucleotide sequence ID" value="NZ_BAABAQ010000007.1"/>
</dbReference>